<feature type="compositionally biased region" description="Gly residues" evidence="2">
    <location>
        <begin position="250"/>
        <end position="266"/>
    </location>
</feature>
<feature type="region of interest" description="Disordered" evidence="2">
    <location>
        <begin position="414"/>
        <end position="449"/>
    </location>
</feature>
<evidence type="ECO:0000256" key="1">
    <source>
        <dbReference type="ARBA" id="ARBA00005352"/>
    </source>
</evidence>
<dbReference type="GO" id="GO:0035658">
    <property type="term" value="C:Mon1-Ccz1 complex"/>
    <property type="evidence" value="ECO:0007669"/>
    <property type="project" value="InterPro"/>
</dbReference>
<evidence type="ECO:0000313" key="4">
    <source>
        <dbReference type="EMBL" id="KAK2074304.1"/>
    </source>
</evidence>
<name>A0AAD9IBK1_9PEZI</name>
<organism evidence="4 5">
    <name type="scientific">Phyllachora maydis</name>
    <dbReference type="NCBI Taxonomy" id="1825666"/>
    <lineage>
        <taxon>Eukaryota</taxon>
        <taxon>Fungi</taxon>
        <taxon>Dikarya</taxon>
        <taxon>Ascomycota</taxon>
        <taxon>Pezizomycotina</taxon>
        <taxon>Sordariomycetes</taxon>
        <taxon>Sordariomycetidae</taxon>
        <taxon>Phyllachorales</taxon>
        <taxon>Phyllachoraceae</taxon>
        <taxon>Phyllachora</taxon>
    </lineage>
</organism>
<keyword evidence="5" id="KW-1185">Reference proteome</keyword>
<feature type="compositionally biased region" description="Gly residues" evidence="2">
    <location>
        <begin position="761"/>
        <end position="771"/>
    </location>
</feature>
<dbReference type="AlphaFoldDB" id="A0AAD9IBK1"/>
<feature type="compositionally biased region" description="Low complexity" evidence="2">
    <location>
        <begin position="639"/>
        <end position="657"/>
    </location>
</feature>
<dbReference type="Proteomes" id="UP001217918">
    <property type="component" value="Unassembled WGS sequence"/>
</dbReference>
<accession>A0AAD9IBK1</accession>
<sequence>MASGVAVTTMTVPAQPGFLAIYNPSLGATDETLYDQIVYYSSVAAITTAVKAGPGSRARAASSCVTHEERNERLRQIGLAQGMVEFGRSFSGHQPVGTIETEKSRVVLHEVEPGWWILASIHLTRDTGAASYSSREVKPAALLLEDLLRAHAIFLLHHASSLSALFVRSRRDKFAGMLGRYWDLFLATWNPALHGNPVRDVLGAIQLAAGGELGVGVGEEERGSGEREVLEGMVDRMDGLVDLVVGKYGGRGSGPPGDGAGDGGEAWLGTGREPGTEDGAIFLGTGALSRKSLRDITYWMEDLYTWGEDAYGVQTSPLATRKKQRTKRAGRGSQGANTVPQLPGGPPPAAEAPATQAQPDDDGSEGWAQASGAVDDASSSSSGAPDQPRGIMSQGGGMGKVLGYLKLGYGTSWTWGTSSSSGPGRRTRSATPVRENDMASRPPAKSVQDAPRTDAGIFLIGLKGHVDDGRDADKVRNAGLSPDQEANSRTMLRTLTVELESERADRAEWQMTADLGSQDTELSGQRGGGSDWQTNISVATSFNSQDRNKTKKLRVVVYAIKPFIFTFLFLLHTDSLAWDGLYRSLHHQLAPLRKSLLSSTAYRPERPDAGAGAGPMFDLVWDPEALTVRSTIPAIPAAATTATSRATATTTTTTTTTPSWVPGPRPLWTRAEALSTHTQLLNLYAATRTGCVDLERTTKTSRGWWIVWTRLLERGGRARAGEGGSDGEAPPEGGGEADYAVGKEVFLLRRAGECSGAGADASGGGEAGGDGADSTGRLAQGIGLDTKKYIESLVKQA</sequence>
<feature type="region of interest" description="Disordered" evidence="2">
    <location>
        <begin position="317"/>
        <end position="395"/>
    </location>
</feature>
<comment type="similarity">
    <text evidence="1">Belongs to the CCZ1 family.</text>
</comment>
<dbReference type="Pfam" id="PF19031">
    <property type="entry name" value="Intu_longin_1"/>
    <property type="match status" value="1"/>
</dbReference>
<dbReference type="InterPro" id="IPR043987">
    <property type="entry name" value="CCZ1/INTU/HSP4_longin_1"/>
</dbReference>
<feature type="compositionally biased region" description="Gly residues" evidence="2">
    <location>
        <begin position="721"/>
        <end position="736"/>
    </location>
</feature>
<evidence type="ECO:0000256" key="2">
    <source>
        <dbReference type="SAM" id="MobiDB-lite"/>
    </source>
</evidence>
<feature type="region of interest" description="Disordered" evidence="2">
    <location>
        <begin position="639"/>
        <end position="665"/>
    </location>
</feature>
<dbReference type="PANTHER" id="PTHR13056:SF0">
    <property type="entry name" value="VACUOLAR FUSION PROTEIN CCZ1 HOMOLOG-RELATED"/>
    <property type="match status" value="1"/>
</dbReference>
<feature type="compositionally biased region" description="Basic residues" evidence="2">
    <location>
        <begin position="320"/>
        <end position="330"/>
    </location>
</feature>
<dbReference type="InterPro" id="IPR013176">
    <property type="entry name" value="Ccz1"/>
</dbReference>
<feature type="compositionally biased region" description="Low complexity" evidence="2">
    <location>
        <begin position="368"/>
        <end position="388"/>
    </location>
</feature>
<protein>
    <recommendedName>
        <fullName evidence="3">CCZ1/INTU/HSP4 first Longin domain-containing protein</fullName>
    </recommendedName>
</protein>
<dbReference type="GO" id="GO:0016192">
    <property type="term" value="P:vesicle-mediated transport"/>
    <property type="evidence" value="ECO:0007669"/>
    <property type="project" value="InterPro"/>
</dbReference>
<evidence type="ECO:0000313" key="5">
    <source>
        <dbReference type="Proteomes" id="UP001217918"/>
    </source>
</evidence>
<evidence type="ECO:0000259" key="3">
    <source>
        <dbReference type="Pfam" id="PF19031"/>
    </source>
</evidence>
<feature type="domain" description="CCZ1/INTU/HSP4 first Longin" evidence="3">
    <location>
        <begin position="18"/>
        <end position="134"/>
    </location>
</feature>
<feature type="region of interest" description="Disordered" evidence="2">
    <location>
        <begin position="717"/>
        <end position="737"/>
    </location>
</feature>
<feature type="region of interest" description="Disordered" evidence="2">
    <location>
        <begin position="250"/>
        <end position="278"/>
    </location>
</feature>
<proteinExistence type="inferred from homology"/>
<dbReference type="PANTHER" id="PTHR13056">
    <property type="entry name" value="VACUOLAR FUSION PROTEIN CCZ1 HOMOLOG-RELATED"/>
    <property type="match status" value="1"/>
</dbReference>
<feature type="compositionally biased region" description="Low complexity" evidence="2">
    <location>
        <begin position="414"/>
        <end position="424"/>
    </location>
</feature>
<dbReference type="EMBL" id="JAQQPM010000008">
    <property type="protein sequence ID" value="KAK2074304.1"/>
    <property type="molecule type" value="Genomic_DNA"/>
</dbReference>
<feature type="region of interest" description="Disordered" evidence="2">
    <location>
        <begin position="756"/>
        <end position="778"/>
    </location>
</feature>
<comment type="caution">
    <text evidence="4">The sequence shown here is derived from an EMBL/GenBank/DDBJ whole genome shotgun (WGS) entry which is preliminary data.</text>
</comment>
<reference evidence="4" key="1">
    <citation type="journal article" date="2023" name="Mol. Plant Microbe Interact.">
        <title>Elucidating the Obligate Nature and Biological Capacity of an Invasive Fungal Corn Pathogen.</title>
        <authorList>
            <person name="MacCready J.S."/>
            <person name="Roggenkamp E.M."/>
            <person name="Gdanetz K."/>
            <person name="Chilvers M.I."/>
        </authorList>
    </citation>
    <scope>NUCLEOTIDE SEQUENCE</scope>
    <source>
        <strain evidence="4">PM02</strain>
    </source>
</reference>
<gene>
    <name evidence="4" type="ORF">P8C59_008521</name>
</gene>